<name>A0AAP0K4Z8_9MAGN</name>
<dbReference type="PANTHER" id="PTHR47074">
    <property type="entry name" value="BNAC02G40300D PROTEIN"/>
    <property type="match status" value="1"/>
</dbReference>
<comment type="caution">
    <text evidence="1">The sequence shown here is derived from an EMBL/GenBank/DDBJ whole genome shotgun (WGS) entry which is preliminary data.</text>
</comment>
<evidence type="ECO:0008006" key="3">
    <source>
        <dbReference type="Google" id="ProtNLM"/>
    </source>
</evidence>
<evidence type="ECO:0000313" key="1">
    <source>
        <dbReference type="EMBL" id="KAK9145274.1"/>
    </source>
</evidence>
<dbReference type="InterPro" id="IPR052929">
    <property type="entry name" value="RNase_H-like_EbsB-rel"/>
</dbReference>
<dbReference type="Proteomes" id="UP001417504">
    <property type="component" value="Unassembled WGS sequence"/>
</dbReference>
<protein>
    <recommendedName>
        <fullName evidence="3">RNase H type-1 domain-containing protein</fullName>
    </recommendedName>
</protein>
<gene>
    <name evidence="1" type="ORF">Sjap_005177</name>
</gene>
<sequence length="125" mass="14490">MLDIICFAMWFIWRRRNERVFDGKTRVSVLDWDVIALHLHEFQIHQTPYLAHGKTSRTSNPSLVQIHWIRLEAETFKLNVDGSMTHFPSVVGLGGVIRDHEGLVYGAFTRCLEGSSHLKWRNSSL</sequence>
<evidence type="ECO:0000313" key="2">
    <source>
        <dbReference type="Proteomes" id="UP001417504"/>
    </source>
</evidence>
<proteinExistence type="predicted"/>
<dbReference type="AlphaFoldDB" id="A0AAP0K4Z8"/>
<dbReference type="EMBL" id="JBBNAE010000002">
    <property type="protein sequence ID" value="KAK9145274.1"/>
    <property type="molecule type" value="Genomic_DNA"/>
</dbReference>
<dbReference type="PANTHER" id="PTHR47074:SF11">
    <property type="entry name" value="REVERSE TRANSCRIPTASE-LIKE PROTEIN"/>
    <property type="match status" value="1"/>
</dbReference>
<keyword evidence="2" id="KW-1185">Reference proteome</keyword>
<accession>A0AAP0K4Z8</accession>
<organism evidence="1 2">
    <name type="scientific">Stephania japonica</name>
    <dbReference type="NCBI Taxonomy" id="461633"/>
    <lineage>
        <taxon>Eukaryota</taxon>
        <taxon>Viridiplantae</taxon>
        <taxon>Streptophyta</taxon>
        <taxon>Embryophyta</taxon>
        <taxon>Tracheophyta</taxon>
        <taxon>Spermatophyta</taxon>
        <taxon>Magnoliopsida</taxon>
        <taxon>Ranunculales</taxon>
        <taxon>Menispermaceae</taxon>
        <taxon>Menispermoideae</taxon>
        <taxon>Cissampelideae</taxon>
        <taxon>Stephania</taxon>
    </lineage>
</organism>
<reference evidence="1 2" key="1">
    <citation type="submission" date="2024-01" db="EMBL/GenBank/DDBJ databases">
        <title>Genome assemblies of Stephania.</title>
        <authorList>
            <person name="Yang L."/>
        </authorList>
    </citation>
    <scope>NUCLEOTIDE SEQUENCE [LARGE SCALE GENOMIC DNA]</scope>
    <source>
        <strain evidence="1">QJT</strain>
        <tissue evidence="1">Leaf</tissue>
    </source>
</reference>